<gene>
    <name evidence="2" type="ORF">GCM10025883_41600</name>
</gene>
<dbReference type="Gene3D" id="3.40.50.1820">
    <property type="entry name" value="alpha/beta hydrolase"/>
    <property type="match status" value="1"/>
</dbReference>
<accession>A0ABQ6IVY7</accession>
<dbReference type="InterPro" id="IPR050266">
    <property type="entry name" value="AB_hydrolase_sf"/>
</dbReference>
<dbReference type="InterPro" id="IPR029058">
    <property type="entry name" value="AB_hydrolase_fold"/>
</dbReference>
<feature type="domain" description="AB hydrolase-1" evidence="1">
    <location>
        <begin position="28"/>
        <end position="129"/>
    </location>
</feature>
<evidence type="ECO:0000259" key="1">
    <source>
        <dbReference type="Pfam" id="PF00561"/>
    </source>
</evidence>
<dbReference type="RefSeq" id="WP_284305569.1">
    <property type="nucleotide sequence ID" value="NZ_BSUO01000001.1"/>
</dbReference>
<dbReference type="EMBL" id="BSUO01000001">
    <property type="protein sequence ID" value="GMA42115.1"/>
    <property type="molecule type" value="Genomic_DNA"/>
</dbReference>
<dbReference type="Pfam" id="PF00561">
    <property type="entry name" value="Abhydrolase_1"/>
    <property type="match status" value="1"/>
</dbReference>
<evidence type="ECO:0000313" key="3">
    <source>
        <dbReference type="Proteomes" id="UP001157126"/>
    </source>
</evidence>
<dbReference type="Proteomes" id="UP001157126">
    <property type="component" value="Unassembled WGS sequence"/>
</dbReference>
<dbReference type="PANTHER" id="PTHR43798:SF33">
    <property type="entry name" value="HYDROLASE, PUTATIVE (AFU_ORTHOLOGUE AFUA_2G14860)-RELATED"/>
    <property type="match status" value="1"/>
</dbReference>
<dbReference type="PANTHER" id="PTHR43798">
    <property type="entry name" value="MONOACYLGLYCEROL LIPASE"/>
    <property type="match status" value="1"/>
</dbReference>
<sequence length="298" mass="31590">MTYSTFDVPVPGGPMRVGRWSGPEATTTVVAVHGITAHHLAWALVAQELPEVDLVAPDLRGRGRSRDLPPEVGMAAHADDVAAVIREVGGPVVVVGHSMGGFVAAVLAHRHPDLVSGVVLVDGGFPFASGDAETTQAGLELIKNRLRARFPSVEDYVELFRAHPAFVDDWSDAVEGYVRYDAIGETPEHHSSAVLDAVVADQRDIAASDALTDALAALAESEASGGSDGAPVRTMFLRAPRGFVDDPPGLYSPEATTELRSQYPAVEFREIEGVNHYTITLGRRGARAVATAVRDMIG</sequence>
<dbReference type="InterPro" id="IPR000073">
    <property type="entry name" value="AB_hydrolase_1"/>
</dbReference>
<proteinExistence type="predicted"/>
<keyword evidence="3" id="KW-1185">Reference proteome</keyword>
<dbReference type="PRINTS" id="PR00111">
    <property type="entry name" value="ABHYDROLASE"/>
</dbReference>
<comment type="caution">
    <text evidence="2">The sequence shown here is derived from an EMBL/GenBank/DDBJ whole genome shotgun (WGS) entry which is preliminary data.</text>
</comment>
<evidence type="ECO:0000313" key="2">
    <source>
        <dbReference type="EMBL" id="GMA42115.1"/>
    </source>
</evidence>
<protein>
    <recommendedName>
        <fullName evidence="1">AB hydrolase-1 domain-containing protein</fullName>
    </recommendedName>
</protein>
<dbReference type="SUPFAM" id="SSF53474">
    <property type="entry name" value="alpha/beta-Hydrolases"/>
    <property type="match status" value="1"/>
</dbReference>
<organism evidence="2 3">
    <name type="scientific">Mobilicoccus caccae</name>
    <dbReference type="NCBI Taxonomy" id="1859295"/>
    <lineage>
        <taxon>Bacteria</taxon>
        <taxon>Bacillati</taxon>
        <taxon>Actinomycetota</taxon>
        <taxon>Actinomycetes</taxon>
        <taxon>Micrococcales</taxon>
        <taxon>Dermatophilaceae</taxon>
        <taxon>Mobilicoccus</taxon>
    </lineage>
</organism>
<reference evidence="3" key="1">
    <citation type="journal article" date="2019" name="Int. J. Syst. Evol. Microbiol.">
        <title>The Global Catalogue of Microorganisms (GCM) 10K type strain sequencing project: providing services to taxonomists for standard genome sequencing and annotation.</title>
        <authorList>
            <consortium name="The Broad Institute Genomics Platform"/>
            <consortium name="The Broad Institute Genome Sequencing Center for Infectious Disease"/>
            <person name="Wu L."/>
            <person name="Ma J."/>
        </authorList>
    </citation>
    <scope>NUCLEOTIDE SEQUENCE [LARGE SCALE GENOMIC DNA]</scope>
    <source>
        <strain evidence="3">NBRC 113072</strain>
    </source>
</reference>
<name>A0ABQ6IVY7_9MICO</name>